<comment type="caution">
    <text evidence="8">The sequence shown here is derived from an EMBL/GenBank/DDBJ whole genome shotgun (WGS) entry which is preliminary data.</text>
</comment>
<dbReference type="GO" id="GO:0005795">
    <property type="term" value="C:Golgi stack"/>
    <property type="evidence" value="ECO:0007669"/>
    <property type="project" value="TreeGrafter"/>
</dbReference>
<dbReference type="SUPFAM" id="SSF48371">
    <property type="entry name" value="ARM repeat"/>
    <property type="match status" value="1"/>
</dbReference>
<gene>
    <name evidence="8" type="ORF">MKW94_024356</name>
</gene>
<evidence type="ECO:0000259" key="7">
    <source>
        <dbReference type="Pfam" id="PF04871"/>
    </source>
</evidence>
<evidence type="ECO:0000256" key="4">
    <source>
        <dbReference type="SAM" id="Coils"/>
    </source>
</evidence>
<sequence length="912" mass="101316">MDFKLGRINLNKVAQGVGGFVFGKDTSNSNDDSYVQSLLERIKKREEEDNKRIEALDELQSVVEESVSAQLAFGELGISVLMGVIKDERDNEKMVKGALEALASALTPIAQEGGVKNEIQPAMMNSDLLCREAENISLISSLLDLDNFTVQYHTLQLLTALLTTSPNRVQEAILTIPQGITRLMDMLMNREAIRNEALLLLTYLTHEAEEIQKIVVFEGAFEKIFTIIQDEGGAEGGVVVEDCLVLLNNLLHCLSNQRLLRETTGFEPLISILMLESKVSKFSKQKTSNLLRALEIIELLLGGGPAAESGKDTDRISNQTVLFQKNLLDELLMLGVENQRGAINLRCSALRCIGYLVFGHRQNLDAFASKILGEEPNVEPALNSILCILLRASSAQEFVAADFVFRCFCEKNSDGQGLLASTMIPQPQSMSHAPSEEDINMSFGSMLLRGLTVSETDGDLETCCRAASVLSHILMDNIQCKEKVLRVELEAPIPSMGAPEPLMHRIVKYLALSSIKLKDGNQKTSAKDSYIQPVILKLLVTWLADFPEAVHCFLVLRPHLTYLLELVSNLSVSVCTKGLAAILLGECFLYNKSIEKTKDASLVVDVISDKVGLTLYLLKLEDLQKSFVFTSTKEGLRDIMTKIDDINDETDWKHDEHPVLNSLFDTQFVDLVKKLEESLRESIVEISSNLKNKVVSLPVELEQQSGENDGDYIKRLKLFVEKQCTEMQNILGRNATSAEALVKTTGSDSAETKHRMTEGLDNVQTDKLRKDLQEASQQVQILKSEKSKIEDDAYAHRSFAEKMKSDLKSLSDAYKSLDQAKSLLESEIKALKLETKQNPDLDTIKEEAKEEGRKESEVELNDLLVCLGQEQAKVEKLSSRLEELGEDVSSLLEGVGDDLEMPEDSDDDDDGK</sequence>
<dbReference type="Pfam" id="PF04869">
    <property type="entry name" value="Uso1_p115_head"/>
    <property type="match status" value="1"/>
</dbReference>
<keyword evidence="3 4" id="KW-0175">Coiled coil</keyword>
<dbReference type="PANTHER" id="PTHR10013:SF0">
    <property type="entry name" value="GENERAL VESICULAR TRANSPORT FACTOR P115"/>
    <property type="match status" value="1"/>
</dbReference>
<dbReference type="InterPro" id="IPR011989">
    <property type="entry name" value="ARM-like"/>
</dbReference>
<dbReference type="GO" id="GO:0048280">
    <property type="term" value="P:vesicle fusion with Golgi apparatus"/>
    <property type="evidence" value="ECO:0007669"/>
    <property type="project" value="InterPro"/>
</dbReference>
<dbReference type="GO" id="GO:0000139">
    <property type="term" value="C:Golgi membrane"/>
    <property type="evidence" value="ECO:0007669"/>
    <property type="project" value="InterPro"/>
</dbReference>
<feature type="domain" description="Uso1/p115-like vesicle tethering protein C-terminal" evidence="7">
    <location>
        <begin position="785"/>
        <end position="908"/>
    </location>
</feature>
<dbReference type="EMBL" id="JAJJMA010001052">
    <property type="protein sequence ID" value="MCL7021468.1"/>
    <property type="molecule type" value="Genomic_DNA"/>
</dbReference>
<dbReference type="Proteomes" id="UP001177140">
    <property type="component" value="Unassembled WGS sequence"/>
</dbReference>
<keyword evidence="2" id="KW-0333">Golgi apparatus</keyword>
<evidence type="ECO:0000256" key="2">
    <source>
        <dbReference type="ARBA" id="ARBA00023034"/>
    </source>
</evidence>
<dbReference type="GO" id="GO:0048211">
    <property type="term" value="P:Golgi vesicle docking"/>
    <property type="evidence" value="ECO:0007669"/>
    <property type="project" value="TreeGrafter"/>
</dbReference>
<dbReference type="GO" id="GO:0006886">
    <property type="term" value="P:intracellular protein transport"/>
    <property type="evidence" value="ECO:0007669"/>
    <property type="project" value="InterPro"/>
</dbReference>
<evidence type="ECO:0008006" key="10">
    <source>
        <dbReference type="Google" id="ProtNLM"/>
    </source>
</evidence>
<proteinExistence type="predicted"/>
<evidence type="ECO:0000256" key="5">
    <source>
        <dbReference type="SAM" id="MobiDB-lite"/>
    </source>
</evidence>
<dbReference type="Gene3D" id="1.25.10.10">
    <property type="entry name" value="Leucine-rich Repeat Variant"/>
    <property type="match status" value="1"/>
</dbReference>
<keyword evidence="9" id="KW-1185">Reference proteome</keyword>
<feature type="region of interest" description="Disordered" evidence="5">
    <location>
        <begin position="888"/>
        <end position="912"/>
    </location>
</feature>
<name>A0AA41V1E7_PAPNU</name>
<dbReference type="GO" id="GO:0012507">
    <property type="term" value="C:ER to Golgi transport vesicle membrane"/>
    <property type="evidence" value="ECO:0007669"/>
    <property type="project" value="TreeGrafter"/>
</dbReference>
<evidence type="ECO:0000256" key="1">
    <source>
        <dbReference type="ARBA" id="ARBA00004555"/>
    </source>
</evidence>
<dbReference type="GO" id="GO:0005783">
    <property type="term" value="C:endoplasmic reticulum"/>
    <property type="evidence" value="ECO:0007669"/>
    <property type="project" value="TreeGrafter"/>
</dbReference>
<organism evidence="8 9">
    <name type="scientific">Papaver nudicaule</name>
    <name type="common">Iceland poppy</name>
    <dbReference type="NCBI Taxonomy" id="74823"/>
    <lineage>
        <taxon>Eukaryota</taxon>
        <taxon>Viridiplantae</taxon>
        <taxon>Streptophyta</taxon>
        <taxon>Embryophyta</taxon>
        <taxon>Tracheophyta</taxon>
        <taxon>Spermatophyta</taxon>
        <taxon>Magnoliopsida</taxon>
        <taxon>Ranunculales</taxon>
        <taxon>Papaveraceae</taxon>
        <taxon>Papaveroideae</taxon>
        <taxon>Papaver</taxon>
    </lineage>
</organism>
<dbReference type="PANTHER" id="PTHR10013">
    <property type="entry name" value="GENERAL VESICULAR TRANSPORT FACTOR P115"/>
    <property type="match status" value="1"/>
</dbReference>
<dbReference type="Pfam" id="PF04871">
    <property type="entry name" value="Uso1_p115_C"/>
    <property type="match status" value="1"/>
</dbReference>
<dbReference type="AlphaFoldDB" id="A0AA41V1E7"/>
<evidence type="ECO:0000259" key="6">
    <source>
        <dbReference type="Pfam" id="PF04869"/>
    </source>
</evidence>
<dbReference type="InterPro" id="IPR006953">
    <property type="entry name" value="Vesicle_Uso1_P115_head"/>
</dbReference>
<feature type="compositionally biased region" description="Acidic residues" evidence="5">
    <location>
        <begin position="895"/>
        <end position="912"/>
    </location>
</feature>
<accession>A0AA41V1E7</accession>
<evidence type="ECO:0000256" key="3">
    <source>
        <dbReference type="ARBA" id="ARBA00023054"/>
    </source>
</evidence>
<dbReference type="GO" id="GO:0006888">
    <property type="term" value="P:endoplasmic reticulum to Golgi vesicle-mediated transport"/>
    <property type="evidence" value="ECO:0007669"/>
    <property type="project" value="TreeGrafter"/>
</dbReference>
<feature type="coiled-coil region" evidence="4">
    <location>
        <begin position="765"/>
        <end position="834"/>
    </location>
</feature>
<dbReference type="InterPro" id="IPR024095">
    <property type="entry name" value="Vesicle_P115"/>
</dbReference>
<comment type="subcellular location">
    <subcellularLocation>
        <location evidence="1">Golgi apparatus</location>
    </subcellularLocation>
</comment>
<reference evidence="8" key="1">
    <citation type="submission" date="2022-03" db="EMBL/GenBank/DDBJ databases">
        <title>A functionally conserved STORR gene fusion in Papaver species that diverged 16.8 million years ago.</title>
        <authorList>
            <person name="Catania T."/>
        </authorList>
    </citation>
    <scope>NUCLEOTIDE SEQUENCE</scope>
    <source>
        <strain evidence="8">S-191538</strain>
    </source>
</reference>
<dbReference type="InterPro" id="IPR016024">
    <property type="entry name" value="ARM-type_fold"/>
</dbReference>
<feature type="domain" description="Vesicle tethering protein Uso1/P115-like head" evidence="6">
    <location>
        <begin position="382"/>
        <end position="683"/>
    </location>
</feature>
<evidence type="ECO:0000313" key="9">
    <source>
        <dbReference type="Proteomes" id="UP001177140"/>
    </source>
</evidence>
<protein>
    <recommendedName>
        <fullName evidence="10">Golgin candidate 6</fullName>
    </recommendedName>
</protein>
<evidence type="ECO:0000313" key="8">
    <source>
        <dbReference type="EMBL" id="MCL7021468.1"/>
    </source>
</evidence>
<dbReference type="InterPro" id="IPR006955">
    <property type="entry name" value="Uso1_p115_C"/>
</dbReference>